<sequence length="114" mass="13490">MSREFDEWPYGLYESRNSVVFFNRRYEPIVRVEYPEHPVFDGSQNGAGSLHVGAPTVTPVDRKKRVIFSGQRWFYSDANPPRRNRQTRARLQALIDQIPELHEEIERRKRAVFA</sequence>
<accession>A0A562LML2</accession>
<keyword evidence="3" id="KW-1185">Reference proteome</keyword>
<evidence type="ECO:0000256" key="1">
    <source>
        <dbReference type="SAM" id="Coils"/>
    </source>
</evidence>
<dbReference type="EMBL" id="VLKL01000003">
    <property type="protein sequence ID" value="TWI08845.1"/>
    <property type="molecule type" value="Genomic_DNA"/>
</dbReference>
<reference evidence="2 3" key="1">
    <citation type="journal article" date="2015" name="Stand. Genomic Sci.">
        <title>Genomic Encyclopedia of Bacterial and Archaeal Type Strains, Phase III: the genomes of soil and plant-associated and newly described type strains.</title>
        <authorList>
            <person name="Whitman W.B."/>
            <person name="Woyke T."/>
            <person name="Klenk H.P."/>
            <person name="Zhou Y."/>
            <person name="Lilburn T.G."/>
            <person name="Beck B.J."/>
            <person name="De Vos P."/>
            <person name="Vandamme P."/>
            <person name="Eisen J.A."/>
            <person name="Garrity G."/>
            <person name="Hugenholtz P."/>
            <person name="Kyrpides N.C."/>
        </authorList>
    </citation>
    <scope>NUCLEOTIDE SEQUENCE [LARGE SCALE GENOMIC DNA]</scope>
    <source>
        <strain evidence="2 3">CGMCC 1.10947</strain>
    </source>
</reference>
<dbReference type="AlphaFoldDB" id="A0A562LML2"/>
<evidence type="ECO:0000313" key="3">
    <source>
        <dbReference type="Proteomes" id="UP000317176"/>
    </source>
</evidence>
<proteinExistence type="predicted"/>
<organism evidence="2 3">
    <name type="scientific">Bradyrhizobium daqingense</name>
    <dbReference type="NCBI Taxonomy" id="993502"/>
    <lineage>
        <taxon>Bacteria</taxon>
        <taxon>Pseudomonadati</taxon>
        <taxon>Pseudomonadota</taxon>
        <taxon>Alphaproteobacteria</taxon>
        <taxon>Hyphomicrobiales</taxon>
        <taxon>Nitrobacteraceae</taxon>
        <taxon>Bradyrhizobium</taxon>
    </lineage>
</organism>
<evidence type="ECO:0000313" key="2">
    <source>
        <dbReference type="EMBL" id="TWI08845.1"/>
    </source>
</evidence>
<comment type="caution">
    <text evidence="2">The sequence shown here is derived from an EMBL/GenBank/DDBJ whole genome shotgun (WGS) entry which is preliminary data.</text>
</comment>
<gene>
    <name evidence="2" type="ORF">IQ17_01669</name>
</gene>
<dbReference type="Proteomes" id="UP000317176">
    <property type="component" value="Unassembled WGS sequence"/>
</dbReference>
<feature type="coiled-coil region" evidence="1">
    <location>
        <begin position="84"/>
        <end position="111"/>
    </location>
</feature>
<protein>
    <submittedName>
        <fullName evidence="2">Uncharacterized protein</fullName>
    </submittedName>
</protein>
<keyword evidence="1" id="KW-0175">Coiled coil</keyword>
<name>A0A562LML2_9BRAD</name>
<dbReference type="RefSeq" id="WP_145630075.1">
    <property type="nucleotide sequence ID" value="NZ_CP088014.1"/>
</dbReference>